<evidence type="ECO:0000256" key="11">
    <source>
        <dbReference type="ARBA" id="ARBA00022723"/>
    </source>
</evidence>
<keyword evidence="18 23" id="KW-0472">Membrane</keyword>
<organism evidence="25 26">
    <name type="scientific">Vanrija pseudolonga</name>
    <dbReference type="NCBI Taxonomy" id="143232"/>
    <lineage>
        <taxon>Eukaryota</taxon>
        <taxon>Fungi</taxon>
        <taxon>Dikarya</taxon>
        <taxon>Basidiomycota</taxon>
        <taxon>Agaricomycotina</taxon>
        <taxon>Tremellomycetes</taxon>
        <taxon>Trichosporonales</taxon>
        <taxon>Trichosporonaceae</taxon>
        <taxon>Vanrija</taxon>
    </lineage>
</organism>
<proteinExistence type="inferred from homology"/>
<comment type="pathway">
    <text evidence="3">Glycerolipid metabolism; triacylglycerol biosynthesis.</text>
</comment>
<evidence type="ECO:0000256" key="10">
    <source>
        <dbReference type="ARBA" id="ARBA00022694"/>
    </source>
</evidence>
<evidence type="ECO:0000256" key="17">
    <source>
        <dbReference type="ARBA" id="ARBA00023098"/>
    </source>
</evidence>
<dbReference type="GO" id="GO:0005789">
    <property type="term" value="C:endoplasmic reticulum membrane"/>
    <property type="evidence" value="ECO:0007669"/>
    <property type="project" value="UniProtKB-SubCell"/>
</dbReference>
<evidence type="ECO:0000256" key="3">
    <source>
        <dbReference type="ARBA" id="ARBA00004771"/>
    </source>
</evidence>
<feature type="compositionally biased region" description="Low complexity" evidence="22">
    <location>
        <begin position="1"/>
        <end position="20"/>
    </location>
</feature>
<feature type="domain" description="CMP/dCMP-type deaminase" evidence="24">
    <location>
        <begin position="357"/>
        <end position="475"/>
    </location>
</feature>
<comment type="similarity">
    <text evidence="6">Belongs to the cytidine and deoxycytidylate deaminase family. ADAT2 subfamily.</text>
</comment>
<feature type="region of interest" description="Disordered" evidence="22">
    <location>
        <begin position="1"/>
        <end position="52"/>
    </location>
</feature>
<dbReference type="GO" id="GO:0002100">
    <property type="term" value="P:tRNA wobble adenosine to inosine editing"/>
    <property type="evidence" value="ECO:0007669"/>
    <property type="project" value="InterPro"/>
</dbReference>
<keyword evidence="19" id="KW-0012">Acyltransferase</keyword>
<keyword evidence="7" id="KW-0444">Lipid biosynthesis</keyword>
<keyword evidence="26" id="KW-1185">Reference proteome</keyword>
<feature type="region of interest" description="Disordered" evidence="22">
    <location>
        <begin position="505"/>
        <end position="582"/>
    </location>
</feature>
<protein>
    <submittedName>
        <fullName evidence="25">Diacylglycerol O-acyltransferase 2B</fullName>
    </submittedName>
</protein>
<dbReference type="Pfam" id="PF00383">
    <property type="entry name" value="dCMP_cyt_deam_1"/>
    <property type="match status" value="1"/>
</dbReference>
<evidence type="ECO:0000256" key="19">
    <source>
        <dbReference type="ARBA" id="ARBA00023315"/>
    </source>
</evidence>
<dbReference type="GO" id="GO:0006071">
    <property type="term" value="P:glycerol metabolic process"/>
    <property type="evidence" value="ECO:0007669"/>
    <property type="project" value="UniProtKB-KW"/>
</dbReference>
<keyword evidence="10" id="KW-0819">tRNA processing</keyword>
<evidence type="ECO:0000256" key="20">
    <source>
        <dbReference type="ARBA" id="ARBA00048045"/>
    </source>
</evidence>
<feature type="transmembrane region" description="Helical" evidence="23">
    <location>
        <begin position="153"/>
        <end position="175"/>
    </location>
</feature>
<dbReference type="InterPro" id="IPR016193">
    <property type="entry name" value="Cytidine_deaminase-like"/>
</dbReference>
<keyword evidence="14" id="KW-0256">Endoplasmic reticulum</keyword>
<dbReference type="PANTHER" id="PTHR12317:SF0">
    <property type="entry name" value="ACYLTRANSFERASE"/>
    <property type="match status" value="1"/>
</dbReference>
<dbReference type="Proteomes" id="UP000827549">
    <property type="component" value="Chromosome 6"/>
</dbReference>
<dbReference type="Pfam" id="PF03982">
    <property type="entry name" value="DAGAT"/>
    <property type="match status" value="1"/>
</dbReference>
<name>A0AAF0YG79_9TREE</name>
<keyword evidence="8" id="KW-0808">Transferase</keyword>
<dbReference type="PROSITE" id="PS00903">
    <property type="entry name" value="CYT_DCMP_DEAMINASES_1"/>
    <property type="match status" value="1"/>
</dbReference>
<keyword evidence="15" id="KW-0862">Zinc</keyword>
<evidence type="ECO:0000259" key="24">
    <source>
        <dbReference type="PROSITE" id="PS51747"/>
    </source>
</evidence>
<dbReference type="PROSITE" id="PS51747">
    <property type="entry name" value="CYT_DCMP_DEAMINASES_2"/>
    <property type="match status" value="1"/>
</dbReference>
<evidence type="ECO:0000256" key="2">
    <source>
        <dbReference type="ARBA" id="ARBA00004477"/>
    </source>
</evidence>
<evidence type="ECO:0000256" key="7">
    <source>
        <dbReference type="ARBA" id="ARBA00022516"/>
    </source>
</evidence>
<keyword evidence="13" id="KW-0378">Hydrolase</keyword>
<dbReference type="CDD" id="cd01285">
    <property type="entry name" value="nucleoside_deaminase"/>
    <property type="match status" value="1"/>
</dbReference>
<evidence type="ECO:0000256" key="1">
    <source>
        <dbReference type="ARBA" id="ARBA00001947"/>
    </source>
</evidence>
<reference evidence="25" key="1">
    <citation type="submission" date="2023-10" db="EMBL/GenBank/DDBJ databases">
        <authorList>
            <person name="Noh H."/>
        </authorList>
    </citation>
    <scope>NUCLEOTIDE SEQUENCE</scope>
    <source>
        <strain evidence="25">DUCC4014</strain>
    </source>
</reference>
<comment type="catalytic activity">
    <reaction evidence="20">
        <text>adenosine(34) in tRNA + H2O + H(+) = inosine(34) in tRNA + NH4(+)</text>
        <dbReference type="Rhea" id="RHEA:43168"/>
        <dbReference type="Rhea" id="RHEA-COMP:10373"/>
        <dbReference type="Rhea" id="RHEA-COMP:10374"/>
        <dbReference type="ChEBI" id="CHEBI:15377"/>
        <dbReference type="ChEBI" id="CHEBI:15378"/>
        <dbReference type="ChEBI" id="CHEBI:28938"/>
        <dbReference type="ChEBI" id="CHEBI:74411"/>
        <dbReference type="ChEBI" id="CHEBI:82852"/>
        <dbReference type="EC" id="3.5.4.33"/>
    </reaction>
</comment>
<keyword evidence="9 23" id="KW-0812">Transmembrane</keyword>
<comment type="subcellular location">
    <subcellularLocation>
        <location evidence="2">Endoplasmic reticulum membrane</location>
        <topology evidence="2">Multi-pass membrane protein</topology>
    </subcellularLocation>
</comment>
<dbReference type="PANTHER" id="PTHR12317">
    <property type="entry name" value="DIACYLGLYCEROL O-ACYLTRANSFERASE"/>
    <property type="match status" value="1"/>
</dbReference>
<comment type="similarity">
    <text evidence="5">Belongs to the diacylglycerol acyltransferase family.</text>
</comment>
<comment type="cofactor">
    <cofactor evidence="1">
        <name>Zn(2+)</name>
        <dbReference type="ChEBI" id="CHEBI:29105"/>
    </cofactor>
</comment>
<feature type="region of interest" description="Disordered" evidence="22">
    <location>
        <begin position="69"/>
        <end position="88"/>
    </location>
</feature>
<dbReference type="Gene3D" id="3.40.140.10">
    <property type="entry name" value="Cytidine Deaminase, domain 2"/>
    <property type="match status" value="1"/>
</dbReference>
<evidence type="ECO:0000256" key="22">
    <source>
        <dbReference type="SAM" id="MobiDB-lite"/>
    </source>
</evidence>
<keyword evidence="12" id="KW-0319">Glycerol metabolism</keyword>
<evidence type="ECO:0000256" key="13">
    <source>
        <dbReference type="ARBA" id="ARBA00022801"/>
    </source>
</evidence>
<dbReference type="SUPFAM" id="SSF53927">
    <property type="entry name" value="Cytidine deaminase-like"/>
    <property type="match status" value="1"/>
</dbReference>
<dbReference type="AlphaFoldDB" id="A0AAF0YG79"/>
<accession>A0AAF0YG79</accession>
<dbReference type="GO" id="GO:0004144">
    <property type="term" value="F:diacylglycerol O-acyltransferase activity"/>
    <property type="evidence" value="ECO:0007669"/>
    <property type="project" value="UniProtKB-EC"/>
</dbReference>
<feature type="compositionally biased region" description="Low complexity" evidence="22">
    <location>
        <begin position="529"/>
        <end position="543"/>
    </location>
</feature>
<evidence type="ECO:0000256" key="5">
    <source>
        <dbReference type="ARBA" id="ARBA00005420"/>
    </source>
</evidence>
<keyword evidence="11" id="KW-0479">Metal-binding</keyword>
<dbReference type="InterPro" id="IPR007130">
    <property type="entry name" value="DAGAT"/>
</dbReference>
<dbReference type="RefSeq" id="XP_062631033.1">
    <property type="nucleotide sequence ID" value="XM_062775049.1"/>
</dbReference>
<evidence type="ECO:0000313" key="25">
    <source>
        <dbReference type="EMBL" id="WOO85007.1"/>
    </source>
</evidence>
<evidence type="ECO:0000256" key="16">
    <source>
        <dbReference type="ARBA" id="ARBA00022989"/>
    </source>
</evidence>
<evidence type="ECO:0000256" key="8">
    <source>
        <dbReference type="ARBA" id="ARBA00022679"/>
    </source>
</evidence>
<dbReference type="GO" id="GO:0008270">
    <property type="term" value="F:zinc ion binding"/>
    <property type="evidence" value="ECO:0007669"/>
    <property type="project" value="InterPro"/>
</dbReference>
<dbReference type="InterPro" id="IPR002125">
    <property type="entry name" value="CMP_dCMP_dom"/>
</dbReference>
<evidence type="ECO:0000256" key="14">
    <source>
        <dbReference type="ARBA" id="ARBA00022824"/>
    </source>
</evidence>
<evidence type="ECO:0000313" key="26">
    <source>
        <dbReference type="Proteomes" id="UP000827549"/>
    </source>
</evidence>
<sequence>MASSMTSSPPSSTSSLSSSAEHADHDHHHIDSPIESPSHIITELAPCPDNEAGGLRLRLSTAVADATIDATPGKAQDSPRNKETSTNNSAVAAAVAGHHTKTKHKSKPKSSRLKSPILDALKLPPLSEISIPRPVQIKFAPLHIPPHRRLQTAAVATFALLLPITLILYLFALSFPCTWPVLVPYTIWALYIDKAHIHGGRPKEWARRLSLWKFFAQSNFSIPVYREILMFQGISSVSRRSCHNILSKGAGSAIAIVVGGAAESLSAHPGTHDLTLKRRFGFIKVAIREGANLVPVFSFGENDIYEQLANEKGSTVFKLQKQFQRVFGFTLPLFHGRGIFNYNYGLMVYVPPEEQDEVDLGWMREALVMAEEALDNDEVPVGCVFVKHGRAIARARNRTNEWRNATLHAELEAIDHLLPFNPAPLSEITLYVTVEPCVMCASALRQIGIGRVVYGCGNDRFGGCGSVLDVSTSDLLDTHKAYDAVGGYYREEAIMLLRRFYMSENQNAPNPKKKSTRVLKTDIPPPPSAGTTPGSSRPPSAAPGREDEEEGAATVVPQAVGRQGLPIGSTLASTPRGMTPAP</sequence>
<dbReference type="GO" id="GO:0019432">
    <property type="term" value="P:triglyceride biosynthetic process"/>
    <property type="evidence" value="ECO:0007669"/>
    <property type="project" value="TreeGrafter"/>
</dbReference>
<evidence type="ECO:0000256" key="23">
    <source>
        <dbReference type="SAM" id="Phobius"/>
    </source>
</evidence>
<dbReference type="FunFam" id="3.40.140.10:FF:000039">
    <property type="entry name" value="tRNA-specific adenosine deaminase"/>
    <property type="match status" value="1"/>
</dbReference>
<comment type="catalytic activity">
    <reaction evidence="21">
        <text>an acyl-CoA + a 1,2-diacyl-sn-glycerol = a triacyl-sn-glycerol + CoA</text>
        <dbReference type="Rhea" id="RHEA:10868"/>
        <dbReference type="ChEBI" id="CHEBI:17815"/>
        <dbReference type="ChEBI" id="CHEBI:57287"/>
        <dbReference type="ChEBI" id="CHEBI:58342"/>
        <dbReference type="ChEBI" id="CHEBI:64615"/>
        <dbReference type="EC" id="2.3.1.20"/>
    </reaction>
</comment>
<dbReference type="GeneID" id="87811677"/>
<evidence type="ECO:0000256" key="4">
    <source>
        <dbReference type="ARBA" id="ARBA00005189"/>
    </source>
</evidence>
<dbReference type="EMBL" id="CP086719">
    <property type="protein sequence ID" value="WOO85007.1"/>
    <property type="molecule type" value="Genomic_DNA"/>
</dbReference>
<evidence type="ECO:0000256" key="12">
    <source>
        <dbReference type="ARBA" id="ARBA00022798"/>
    </source>
</evidence>
<evidence type="ECO:0000256" key="21">
    <source>
        <dbReference type="ARBA" id="ARBA00048109"/>
    </source>
</evidence>
<dbReference type="GO" id="GO:0052718">
    <property type="term" value="C:tRNA-specific adenosine-34 deaminase complex"/>
    <property type="evidence" value="ECO:0007669"/>
    <property type="project" value="UniProtKB-ARBA"/>
</dbReference>
<gene>
    <name evidence="25" type="primary">DGAT2B_1</name>
    <name evidence="25" type="ORF">LOC62_06G008512</name>
</gene>
<dbReference type="GO" id="GO:0052717">
    <property type="term" value="F:tRNA-specific adenosine-34 deaminase activity"/>
    <property type="evidence" value="ECO:0007669"/>
    <property type="project" value="UniProtKB-EC"/>
</dbReference>
<keyword evidence="17" id="KW-0443">Lipid metabolism</keyword>
<comment type="pathway">
    <text evidence="4">Lipid metabolism.</text>
</comment>
<dbReference type="InterPro" id="IPR016192">
    <property type="entry name" value="APOBEC/CMP_deaminase_Zn-bd"/>
</dbReference>
<feature type="compositionally biased region" description="Basic and acidic residues" evidence="22">
    <location>
        <begin position="21"/>
        <end position="32"/>
    </location>
</feature>
<evidence type="ECO:0000256" key="18">
    <source>
        <dbReference type="ARBA" id="ARBA00023136"/>
    </source>
</evidence>
<evidence type="ECO:0000256" key="9">
    <source>
        <dbReference type="ARBA" id="ARBA00022692"/>
    </source>
</evidence>
<keyword evidence="16 23" id="KW-1133">Transmembrane helix</keyword>
<evidence type="ECO:0000256" key="6">
    <source>
        <dbReference type="ARBA" id="ARBA00010669"/>
    </source>
</evidence>
<evidence type="ECO:0000256" key="15">
    <source>
        <dbReference type="ARBA" id="ARBA00022833"/>
    </source>
</evidence>